<dbReference type="GO" id="GO:0031496">
    <property type="term" value="P:positive regulation of mating type switching"/>
    <property type="evidence" value="ECO:0007669"/>
    <property type="project" value="EnsemblFungi"/>
</dbReference>
<organism evidence="17 18">
    <name type="scientific">Candida glabrata</name>
    <name type="common">Yeast</name>
    <name type="synonym">Torulopsis glabrata</name>
    <dbReference type="NCBI Taxonomy" id="5478"/>
    <lineage>
        <taxon>Eukaryota</taxon>
        <taxon>Fungi</taxon>
        <taxon>Dikarya</taxon>
        <taxon>Ascomycota</taxon>
        <taxon>Saccharomycotina</taxon>
        <taxon>Saccharomycetes</taxon>
        <taxon>Saccharomycetales</taxon>
        <taxon>Saccharomycetaceae</taxon>
        <taxon>Nakaseomyces</taxon>
    </lineage>
</organism>
<dbReference type="PROSITE" id="PS00633">
    <property type="entry name" value="BROMODOMAIN_1"/>
    <property type="match status" value="1"/>
</dbReference>
<dbReference type="PANTHER" id="PTHR10799">
    <property type="entry name" value="SNF2/RAD54 HELICASE FAMILY"/>
    <property type="match status" value="1"/>
</dbReference>
<dbReference type="GO" id="GO:0035973">
    <property type="term" value="P:aggrephagy"/>
    <property type="evidence" value="ECO:0007669"/>
    <property type="project" value="EnsemblFungi"/>
</dbReference>
<dbReference type="InterPro" id="IPR000330">
    <property type="entry name" value="SNF2_N"/>
</dbReference>
<feature type="region of interest" description="Disordered" evidence="11">
    <location>
        <begin position="1255"/>
        <end position="1280"/>
    </location>
</feature>
<dbReference type="InterPro" id="IPR001650">
    <property type="entry name" value="Helicase_C-like"/>
</dbReference>
<dbReference type="Proteomes" id="UP000054886">
    <property type="component" value="Unassembled WGS sequence"/>
</dbReference>
<comment type="subcellular location">
    <subcellularLocation>
        <location evidence="1">Nucleus</location>
    </subcellularLocation>
</comment>
<dbReference type="InterPro" id="IPR018359">
    <property type="entry name" value="Bromodomain_CS"/>
</dbReference>
<dbReference type="GO" id="GO:0140015">
    <property type="term" value="F:histone H3K14ac reader activity"/>
    <property type="evidence" value="ECO:0007669"/>
    <property type="project" value="EnsemblFungi"/>
</dbReference>
<keyword evidence="7 10" id="KW-0103">Bromodomain</keyword>
<dbReference type="PRINTS" id="PR00503">
    <property type="entry name" value="BROMODOMAIN"/>
</dbReference>
<dbReference type="Pfam" id="PF08880">
    <property type="entry name" value="QLQ"/>
    <property type="match status" value="1"/>
</dbReference>
<keyword evidence="3" id="KW-0378">Hydrolase</keyword>
<evidence type="ECO:0000313" key="18">
    <source>
        <dbReference type="Proteomes" id="UP000054886"/>
    </source>
</evidence>
<dbReference type="GO" id="GO:0016787">
    <property type="term" value="F:hydrolase activity"/>
    <property type="evidence" value="ECO:0007669"/>
    <property type="project" value="UniProtKB-KW"/>
</dbReference>
<dbReference type="Gene3D" id="3.40.50.10810">
    <property type="entry name" value="Tandem AAA-ATPase domain"/>
    <property type="match status" value="1"/>
</dbReference>
<dbReference type="InterPro" id="IPR014001">
    <property type="entry name" value="Helicase_ATP-bd"/>
</dbReference>
<feature type="compositionally biased region" description="Polar residues" evidence="11">
    <location>
        <begin position="1"/>
        <end position="19"/>
    </location>
</feature>
<dbReference type="Gene3D" id="1.20.5.170">
    <property type="match status" value="1"/>
</dbReference>
<dbReference type="GO" id="GO:0045944">
    <property type="term" value="P:positive regulation of transcription by RNA polymerase II"/>
    <property type="evidence" value="ECO:0007669"/>
    <property type="project" value="EnsemblFungi"/>
</dbReference>
<dbReference type="GO" id="GO:0016514">
    <property type="term" value="C:SWI/SNF complex"/>
    <property type="evidence" value="ECO:0007669"/>
    <property type="project" value="EnsemblFungi"/>
</dbReference>
<feature type="compositionally biased region" description="Low complexity" evidence="11">
    <location>
        <begin position="1330"/>
        <end position="1339"/>
    </location>
</feature>
<dbReference type="GO" id="GO:0061629">
    <property type="term" value="F:RNA polymerase II-specific DNA-binding transcription factor binding"/>
    <property type="evidence" value="ECO:0007669"/>
    <property type="project" value="EnsemblFungi"/>
</dbReference>
<keyword evidence="5" id="KW-0067">ATP-binding</keyword>
<evidence type="ECO:0000256" key="4">
    <source>
        <dbReference type="ARBA" id="ARBA00022806"/>
    </source>
</evidence>
<evidence type="ECO:0000256" key="5">
    <source>
        <dbReference type="ARBA" id="ARBA00022840"/>
    </source>
</evidence>
<evidence type="ECO:0000256" key="10">
    <source>
        <dbReference type="PROSITE-ProRule" id="PRU00035"/>
    </source>
</evidence>
<dbReference type="InterPro" id="IPR014978">
    <property type="entry name" value="Gln-Leu-Gln_QLQ"/>
</dbReference>
<feature type="compositionally biased region" description="Polar residues" evidence="11">
    <location>
        <begin position="27"/>
        <end position="110"/>
    </location>
</feature>
<dbReference type="PROSITE" id="PS50014">
    <property type="entry name" value="BROMODOMAIN_2"/>
    <property type="match status" value="1"/>
</dbReference>
<dbReference type="VEuPathDB" id="FungiDB:B1J91_M04807g"/>
<accession>A0A0W0D433</accession>
<dbReference type="GO" id="GO:0140658">
    <property type="term" value="F:ATP-dependent chromatin remodeler activity"/>
    <property type="evidence" value="ECO:0007669"/>
    <property type="project" value="EnsemblFungi"/>
</dbReference>
<dbReference type="SMART" id="SM01314">
    <property type="entry name" value="SnAC"/>
    <property type="match status" value="1"/>
</dbReference>
<dbReference type="Pfam" id="PF00439">
    <property type="entry name" value="Bromodomain"/>
    <property type="match status" value="1"/>
</dbReference>
<keyword evidence="9" id="KW-0539">Nucleus</keyword>
<evidence type="ECO:0000259" key="13">
    <source>
        <dbReference type="PROSITE" id="PS51192"/>
    </source>
</evidence>
<dbReference type="InterPro" id="IPR049730">
    <property type="entry name" value="SNF2/RAD54-like_C"/>
</dbReference>
<comment type="caution">
    <text evidence="17">The sequence shown here is derived from an EMBL/GenBank/DDBJ whole genome shotgun (WGS) entry which is preliminary data.</text>
</comment>
<dbReference type="CDD" id="cd18793">
    <property type="entry name" value="SF2_C_SNF"/>
    <property type="match status" value="1"/>
</dbReference>
<feature type="compositionally biased region" description="Basic residues" evidence="11">
    <location>
        <begin position="1419"/>
        <end position="1443"/>
    </location>
</feature>
<feature type="region of interest" description="Disordered" evidence="11">
    <location>
        <begin position="164"/>
        <end position="324"/>
    </location>
</feature>
<feature type="domain" description="HSA" evidence="15">
    <location>
        <begin position="507"/>
        <end position="579"/>
    </location>
</feature>
<keyword evidence="4" id="KW-0347">Helicase</keyword>
<dbReference type="GO" id="GO:1900189">
    <property type="term" value="P:positive regulation of cell adhesion involved in single-species biofilm formation"/>
    <property type="evidence" value="ECO:0007669"/>
    <property type="project" value="EnsemblFungi"/>
</dbReference>
<dbReference type="GO" id="GO:0140008">
    <property type="term" value="F:histone H4 reader activity"/>
    <property type="evidence" value="ECO:0007669"/>
    <property type="project" value="EnsemblFungi"/>
</dbReference>
<dbReference type="InterPro" id="IPR017956">
    <property type="entry name" value="AT_hook_DNA-bd_motif"/>
</dbReference>
<evidence type="ECO:0000259" key="12">
    <source>
        <dbReference type="PROSITE" id="PS50014"/>
    </source>
</evidence>
<gene>
    <name evidence="17" type="ORF">AO440_004063</name>
</gene>
<feature type="compositionally biased region" description="Polar residues" evidence="11">
    <location>
        <begin position="283"/>
        <end position="316"/>
    </location>
</feature>
<dbReference type="FunFam" id="3.40.50.300:FF:000843">
    <property type="entry name" value="Chromatin structure-remodeling complex subunit snf21"/>
    <property type="match status" value="1"/>
</dbReference>
<evidence type="ECO:0000256" key="6">
    <source>
        <dbReference type="ARBA" id="ARBA00023015"/>
    </source>
</evidence>
<dbReference type="Pfam" id="PF14619">
    <property type="entry name" value="SnAC"/>
    <property type="match status" value="1"/>
</dbReference>
<dbReference type="FunFam" id="1.20.920.10:FF:000065">
    <property type="entry name" value="Transcription regulatory protein SNF2"/>
    <property type="match status" value="1"/>
</dbReference>
<evidence type="ECO:0000259" key="15">
    <source>
        <dbReference type="PROSITE" id="PS51204"/>
    </source>
</evidence>
<dbReference type="PROSITE" id="PS51194">
    <property type="entry name" value="HELICASE_CTER"/>
    <property type="match status" value="1"/>
</dbReference>
<evidence type="ECO:0000256" key="3">
    <source>
        <dbReference type="ARBA" id="ARBA00022801"/>
    </source>
</evidence>
<dbReference type="SMART" id="SM00487">
    <property type="entry name" value="DEXDc"/>
    <property type="match status" value="1"/>
</dbReference>
<dbReference type="GO" id="GO:0005524">
    <property type="term" value="F:ATP binding"/>
    <property type="evidence" value="ECO:0007669"/>
    <property type="project" value="UniProtKB-KW"/>
</dbReference>
<feature type="compositionally biased region" description="Basic residues" evidence="11">
    <location>
        <begin position="1361"/>
        <end position="1376"/>
    </location>
</feature>
<feature type="compositionally biased region" description="Low complexity" evidence="11">
    <location>
        <begin position="197"/>
        <end position="218"/>
    </location>
</feature>
<feature type="region of interest" description="Disordered" evidence="11">
    <location>
        <begin position="1293"/>
        <end position="1446"/>
    </location>
</feature>
<dbReference type="GO" id="GO:0006261">
    <property type="term" value="P:DNA-templated DNA replication"/>
    <property type="evidence" value="ECO:0007669"/>
    <property type="project" value="EnsemblFungi"/>
</dbReference>
<dbReference type="FunFam" id="3.40.50.10810:FF:000008">
    <property type="entry name" value="Chromatin structure-remodeling complex subunit snf21"/>
    <property type="match status" value="1"/>
</dbReference>
<dbReference type="VEuPathDB" id="FungiDB:CAGL0M04807g"/>
<dbReference type="GO" id="GO:0004386">
    <property type="term" value="F:helicase activity"/>
    <property type="evidence" value="ECO:0007669"/>
    <property type="project" value="UniProtKB-KW"/>
</dbReference>
<dbReference type="GO" id="GO:0000182">
    <property type="term" value="F:rDNA binding"/>
    <property type="evidence" value="ECO:0007669"/>
    <property type="project" value="EnsemblFungi"/>
</dbReference>
<evidence type="ECO:0000256" key="11">
    <source>
        <dbReference type="SAM" id="MobiDB-lite"/>
    </source>
</evidence>
<dbReference type="CDD" id="cd17996">
    <property type="entry name" value="DEXHc_SMARCA2_SMARCA4"/>
    <property type="match status" value="1"/>
</dbReference>
<evidence type="ECO:0000313" key="17">
    <source>
        <dbReference type="EMBL" id="KTB08144.1"/>
    </source>
</evidence>
<evidence type="ECO:0000256" key="8">
    <source>
        <dbReference type="ARBA" id="ARBA00023163"/>
    </source>
</evidence>
<dbReference type="GO" id="GO:2000219">
    <property type="term" value="P:positive regulation of invasive growth in response to glucose limitation"/>
    <property type="evidence" value="ECO:0007669"/>
    <property type="project" value="EnsemblFungi"/>
</dbReference>
<dbReference type="SMART" id="SM00384">
    <property type="entry name" value="AT_hook"/>
    <property type="match status" value="2"/>
</dbReference>
<name>A0A0W0D433_CANGB</name>
<dbReference type="InterPro" id="IPR036427">
    <property type="entry name" value="Bromodomain-like_sf"/>
</dbReference>
<feature type="compositionally biased region" description="Polar residues" evidence="11">
    <location>
        <begin position="1340"/>
        <end position="1349"/>
    </location>
</feature>
<feature type="domain" description="QLQ" evidence="16">
    <location>
        <begin position="106"/>
        <end position="141"/>
    </location>
</feature>
<evidence type="ECO:0000259" key="14">
    <source>
        <dbReference type="PROSITE" id="PS51194"/>
    </source>
</evidence>
<protein>
    <submittedName>
        <fullName evidence="17">Transcription regulatory protein SNF2</fullName>
    </submittedName>
</protein>
<dbReference type="Gene3D" id="1.20.920.10">
    <property type="entry name" value="Bromodomain-like"/>
    <property type="match status" value="1"/>
</dbReference>
<sequence>MNGTEGSASSASPATNPQVQFYKKENSNNGASQRDNFQSRTISDNSNSPATSPKSQVVTQNMPVRNNSQPNKSINSPHTINKPNDRQTQPAPLNPTQQRPVPQNSIFTPQQSELLRAQISALKSLVNNQPVPQEYQKVIQQSINNPPDFKRMLLSLSDFVKKKQLNQQSGSPASEIPEPQPQAQPPVQPKVQPPTEPQVQPQATPQAQSQPHAQSQQQDKNSTSDNAKIDTNTASANTSMTEEKPIIKTGTNTPNVTHEQIPPVGVQGTSSNTLREETHKTDTPSPRTIPGSVTHQIATPNLNKQENQNPETQNQYALKPPTERVPDPLVDGELKPAQQLPPVPIQKFVEKYPYVKNVVSIEDPDLMVDTFSIPTIPEEPVDYYSLFPNTANPKLVMEPGMLPAGVDIHTATDIYQTLIALNLDTSVNECISDMLDDSKDEKTKEETLYDYFALQLLPLQKAVRGHVLQYEWYQNSLLTNAHPNFLSKIRNINFNDVLLTIELYRKREVIRQEEESKRYQQKLTRIRNSVVNTFNHKVHRRNKRIKLGHKLVATHANIEKEEQKRAERKAKERLQALKANDEEAYIKLLDQTKDTRITHLLKQTNAFLDSLTKAVKDQQKYTKDMLNQHLMEKKEESAEPVVYNDDQMLTMSMNDDDDDEENIDYYNVAHRIKEEVRQQPSILVGGTLKEYQIKGLQWMVSLFNNHLNGILADEMGLGKTIQTISLLTYLYEMKNIKGPFLIIVPLSTLPNWSSEFAKWAPKLRTISYKGSPNERKMKQAQIKSGEFDAVITTFEYIIKERAILSKVKWVHMIIDEGHRMKNAQSKLSLTLNTFYHSDYRLILTGTPLQNNLPELWALLNFVLPKIFNSAKSFDEWFNTPFANTGGQDKIELSEEETLLIIRRLHKVLRPFLLRRLKKDVEKELPDKVEKVIKCKMSALQHAMYQQMLKHKQLFIGDQKKNKLVGLRGFNNQLMQLKKICNHPFVFEEVEDHINPTRDTNMNIWRVAGKFELLERILPKLKASRHRVLIFFQMTQIMDIMEDFLRYIDIKYLRLDGHTRSDERGELLKLFNDPNSEYFCFILSTRAGGLGLNLQTADTVIIFDTDWNPHQDLQAQDRAHRIGQKNEVRIIRLITTNSVEEVILERAYKKLDIDGKVIQAGKFDNKSTAEEQEALLRSLLEAEEGRRRRREAGIEEEEELRDNEINEILARSEDDLALFSKLDTEREEADKAMHINSRLMTLDELPEIYHRNIDEELKKEESESAETYGRGTRERKQMIYSDNMSEEQWLKQFEVSDSEDKDPNKIMELKDDETDVNSNTIKTESNEAIRSSSMSIPSSPTQTMNNTPETNDLDSDSGEYAKKRKAPSTRPRGRPKKIKTDDGENNPTESITGDVGDSTEDVVKRAGKTSIKSANTSSRGRGRGRGRGKPRGRAGMRGRGRPPKSKNGMVYVRMLPEDPVSEEERKGIAEQATKLYDFALNYANSDERRLSDIFLVKPSKHLYPDYYLIIKYPIAFDTIKDAIDRLQYNSITEVMEDFHLMFANARVYNTEGSIIYEDAIELEDAMLQKYVEITNDTATLDFTEFDAKYGTKPLHIQEPETHSTNENTPQDSSKDII</sequence>
<dbReference type="InterPro" id="IPR038718">
    <property type="entry name" value="SNF2-like_sf"/>
</dbReference>
<dbReference type="PROSITE" id="PS51192">
    <property type="entry name" value="HELICASE_ATP_BIND_1"/>
    <property type="match status" value="1"/>
</dbReference>
<evidence type="ECO:0000256" key="9">
    <source>
        <dbReference type="ARBA" id="ARBA00023242"/>
    </source>
</evidence>
<dbReference type="InterPro" id="IPR029295">
    <property type="entry name" value="SnAC"/>
</dbReference>
<dbReference type="GO" id="GO:0006302">
    <property type="term" value="P:double-strand break repair"/>
    <property type="evidence" value="ECO:0007669"/>
    <property type="project" value="EnsemblFungi"/>
</dbReference>
<dbReference type="GO" id="GO:0031492">
    <property type="term" value="F:nucleosomal DNA binding"/>
    <property type="evidence" value="ECO:0007669"/>
    <property type="project" value="EnsemblFungi"/>
</dbReference>
<dbReference type="SUPFAM" id="SSF52540">
    <property type="entry name" value="P-loop containing nucleoside triphosphate hydrolases"/>
    <property type="match status" value="2"/>
</dbReference>
<dbReference type="InterPro" id="IPR014012">
    <property type="entry name" value="HSA_dom"/>
</dbReference>
<dbReference type="Gene3D" id="3.40.50.300">
    <property type="entry name" value="P-loop containing nucleotide triphosphate hydrolases"/>
    <property type="match status" value="1"/>
</dbReference>
<dbReference type="Pfam" id="PF00271">
    <property type="entry name" value="Helicase_C"/>
    <property type="match status" value="1"/>
</dbReference>
<dbReference type="InterPro" id="IPR001487">
    <property type="entry name" value="Bromodomain"/>
</dbReference>
<feature type="compositionally biased region" description="Pro residues" evidence="11">
    <location>
        <begin position="178"/>
        <end position="196"/>
    </location>
</feature>
<feature type="compositionally biased region" description="Polar residues" evidence="11">
    <location>
        <begin position="1315"/>
        <end position="1329"/>
    </location>
</feature>
<dbReference type="GO" id="GO:0045815">
    <property type="term" value="P:transcription initiation-coupled chromatin remodeling"/>
    <property type="evidence" value="ECO:0007669"/>
    <property type="project" value="EnsemblFungi"/>
</dbReference>
<dbReference type="SMART" id="SM00951">
    <property type="entry name" value="QLQ"/>
    <property type="match status" value="1"/>
</dbReference>
<dbReference type="PROSITE" id="PS51204">
    <property type="entry name" value="HSA"/>
    <property type="match status" value="1"/>
</dbReference>
<dbReference type="InterPro" id="IPR027417">
    <property type="entry name" value="P-loop_NTPase"/>
</dbReference>
<evidence type="ECO:0000256" key="2">
    <source>
        <dbReference type="ARBA" id="ARBA00022741"/>
    </source>
</evidence>
<dbReference type="SUPFAM" id="SSF47370">
    <property type="entry name" value="Bromodomain"/>
    <property type="match status" value="1"/>
</dbReference>
<keyword evidence="6" id="KW-0805">Transcription regulation</keyword>
<feature type="compositionally biased region" description="Polar residues" evidence="11">
    <location>
        <begin position="219"/>
        <end position="240"/>
    </location>
</feature>
<dbReference type="VEuPathDB" id="FungiDB:GWK60_M04741"/>
<evidence type="ECO:0000259" key="16">
    <source>
        <dbReference type="PROSITE" id="PS51666"/>
    </source>
</evidence>
<dbReference type="GO" id="GO:0042393">
    <property type="term" value="F:histone binding"/>
    <property type="evidence" value="ECO:0007669"/>
    <property type="project" value="InterPro"/>
</dbReference>
<keyword evidence="8" id="KW-0804">Transcription</keyword>
<feature type="domain" description="Bromo" evidence="12">
    <location>
        <begin position="1485"/>
        <end position="1555"/>
    </location>
</feature>
<feature type="domain" description="Helicase ATP-binding" evidence="13">
    <location>
        <begin position="700"/>
        <end position="865"/>
    </location>
</feature>
<feature type="domain" description="Helicase C-terminal" evidence="14">
    <location>
        <begin position="1012"/>
        <end position="1175"/>
    </location>
</feature>
<reference evidence="17 18" key="1">
    <citation type="submission" date="2015-10" db="EMBL/GenBank/DDBJ databases">
        <title>Draft genomes sequences of Candida glabrata isolates 1A, 1B, 2A, 2B, 3A and 3B.</title>
        <authorList>
            <person name="Haavelsrud O.E."/>
            <person name="Gaustad P."/>
        </authorList>
    </citation>
    <scope>NUCLEOTIDE SEQUENCE [LARGE SCALE GENOMIC DNA]</scope>
    <source>
        <strain evidence="17">910700640</strain>
    </source>
</reference>
<feature type="compositionally biased region" description="Polar residues" evidence="11">
    <location>
        <begin position="249"/>
        <end position="258"/>
    </location>
</feature>
<feature type="compositionally biased region" description="Basic and acidic residues" evidence="11">
    <location>
        <begin position="1593"/>
        <end position="1602"/>
    </location>
</feature>
<keyword evidence="2" id="KW-0547">Nucleotide-binding</keyword>
<dbReference type="Pfam" id="PF00176">
    <property type="entry name" value="SNF2-rel_dom"/>
    <property type="match status" value="1"/>
</dbReference>
<dbReference type="GO" id="GO:0034198">
    <property type="term" value="P:cellular response to amino acid starvation"/>
    <property type="evidence" value="ECO:0007669"/>
    <property type="project" value="EnsemblFungi"/>
</dbReference>
<dbReference type="GO" id="GO:0042148">
    <property type="term" value="P:DNA strand invasion"/>
    <property type="evidence" value="ECO:0007669"/>
    <property type="project" value="EnsemblFungi"/>
</dbReference>
<dbReference type="VEuPathDB" id="FungiDB:GVI51_M04741"/>
<feature type="region of interest" description="Disordered" evidence="11">
    <location>
        <begin position="1"/>
        <end position="110"/>
    </location>
</feature>
<proteinExistence type="predicted"/>
<dbReference type="PROSITE" id="PS51666">
    <property type="entry name" value="QLQ"/>
    <property type="match status" value="1"/>
</dbReference>
<evidence type="ECO:0000256" key="1">
    <source>
        <dbReference type="ARBA" id="ARBA00004123"/>
    </source>
</evidence>
<dbReference type="SMART" id="SM00490">
    <property type="entry name" value="HELICc"/>
    <property type="match status" value="1"/>
</dbReference>
<dbReference type="SMART" id="SM00297">
    <property type="entry name" value="BROMO"/>
    <property type="match status" value="1"/>
</dbReference>
<dbReference type="EMBL" id="LLZZ01000106">
    <property type="protein sequence ID" value="KTB08144.1"/>
    <property type="molecule type" value="Genomic_DNA"/>
</dbReference>
<evidence type="ECO:0000256" key="7">
    <source>
        <dbReference type="ARBA" id="ARBA00023117"/>
    </source>
</evidence>
<feature type="region of interest" description="Disordered" evidence="11">
    <location>
        <begin position="1593"/>
        <end position="1616"/>
    </location>
</feature>